<dbReference type="PANTHER" id="PTHR12911">
    <property type="entry name" value="SAD1/UNC-84-LIKE PROTEIN-RELATED"/>
    <property type="match status" value="1"/>
</dbReference>
<dbReference type="AlphaFoldDB" id="A0A1Y2DFH3"/>
<evidence type="ECO:0000256" key="3">
    <source>
        <dbReference type="ARBA" id="ARBA00022989"/>
    </source>
</evidence>
<comment type="caution">
    <text evidence="6">The sequence shown here is derived from an EMBL/GenBank/DDBJ whole genome shotgun (WGS) entry which is preliminary data.</text>
</comment>
<evidence type="ECO:0000256" key="4">
    <source>
        <dbReference type="ARBA" id="ARBA00023136"/>
    </source>
</evidence>
<dbReference type="InterPro" id="IPR012919">
    <property type="entry name" value="SUN_dom"/>
</dbReference>
<dbReference type="Proteomes" id="UP000193689">
    <property type="component" value="Unassembled WGS sequence"/>
</dbReference>
<dbReference type="STRING" id="1141098.A0A1Y2DFH3"/>
<evidence type="ECO:0000313" key="6">
    <source>
        <dbReference type="EMBL" id="ORY58030.1"/>
    </source>
</evidence>
<dbReference type="GO" id="GO:0034993">
    <property type="term" value="C:meiotic nuclear membrane microtubule tethering complex"/>
    <property type="evidence" value="ECO:0007669"/>
    <property type="project" value="TreeGrafter"/>
</dbReference>
<proteinExistence type="predicted"/>
<accession>A0A1Y2DFH3</accession>
<dbReference type="EMBL" id="MCFJ01000017">
    <property type="protein sequence ID" value="ORY58030.1"/>
    <property type="molecule type" value="Genomic_DNA"/>
</dbReference>
<evidence type="ECO:0000256" key="2">
    <source>
        <dbReference type="ARBA" id="ARBA00022692"/>
    </source>
</evidence>
<dbReference type="PANTHER" id="PTHR12911:SF8">
    <property type="entry name" value="KLAROID PROTEIN-RELATED"/>
    <property type="match status" value="1"/>
</dbReference>
<keyword evidence="7" id="KW-1185">Reference proteome</keyword>
<evidence type="ECO:0000313" key="7">
    <source>
        <dbReference type="Proteomes" id="UP000193689"/>
    </source>
</evidence>
<keyword evidence="4" id="KW-0472">Membrane</keyword>
<protein>
    <recommendedName>
        <fullName evidence="5">SUN domain-containing protein</fullName>
    </recommendedName>
</protein>
<dbReference type="GeneID" id="63773010"/>
<dbReference type="OrthoDB" id="342281at2759"/>
<dbReference type="Pfam" id="PF07738">
    <property type="entry name" value="Sad1_UNC"/>
    <property type="match status" value="1"/>
</dbReference>
<dbReference type="Gene3D" id="2.60.120.260">
    <property type="entry name" value="Galactose-binding domain-like"/>
    <property type="match status" value="1"/>
</dbReference>
<dbReference type="PROSITE" id="PS51469">
    <property type="entry name" value="SUN"/>
    <property type="match status" value="1"/>
</dbReference>
<evidence type="ECO:0000259" key="5">
    <source>
        <dbReference type="PROSITE" id="PS51469"/>
    </source>
</evidence>
<keyword evidence="2" id="KW-0812">Transmembrane</keyword>
<dbReference type="GO" id="GO:0043495">
    <property type="term" value="F:protein-membrane adaptor activity"/>
    <property type="evidence" value="ECO:0007669"/>
    <property type="project" value="TreeGrafter"/>
</dbReference>
<evidence type="ECO:0000256" key="1">
    <source>
        <dbReference type="ARBA" id="ARBA00004370"/>
    </source>
</evidence>
<name>A0A1Y2DFH3_9PEZI</name>
<dbReference type="InterPro" id="IPR045119">
    <property type="entry name" value="SUN1-5"/>
</dbReference>
<gene>
    <name evidence="6" type="ORF">BCR38DRAFT_353558</name>
</gene>
<feature type="domain" description="SUN" evidence="5">
    <location>
        <begin position="314"/>
        <end position="513"/>
    </location>
</feature>
<dbReference type="InParanoid" id="A0A1Y2DFH3"/>
<dbReference type="RefSeq" id="XP_040711065.1">
    <property type="nucleotide sequence ID" value="XM_040856798.1"/>
</dbReference>
<keyword evidence="3" id="KW-1133">Transmembrane helix</keyword>
<sequence>MLTSAEADPRPQWYGVTHWKENIFQFFPTALLHPLQSLGDADAQRLFGQLDAHDAELILLRRFKDTQQKKIAGIEAELPSVLRVEMDRNGKPRVPLDFWYALKDLMTADDDILTLKHANTASPEISKQHWLAVRQRLQADGSLPSSDKKGVARTEIESAVDERLASRWKSFVRQNANAINEILGHPTASKLTGMSDKEIKAVIEKTIKSDKHDMFVTRKDFADLVKKEMVSHEAEFRSELRDIAARIKEHSAELAKLQERTPGGMSHAEITDLVHAAVAKAKSNAKVEAMAKAGIRSQLEELETQVNFFSQFGGAVIDPTYSSKAWIPQKKTWKGKSWLDQDGYMSGYRPKKPIEALHPWHQEGECFCADAGPKGTGVGTNNISVNIPRDVIPQYLVVEHILPGATLDPGAMPRNIEIWASFDEVDLRKTVSGWSANQWPQAQEEKTLGSDFVKIGHMVYEKSYTGDGVQVFKFSNALLEMKAASSHVHVRAIDNYGADHTCFYRLRLFGNIQEREGLKQ</sequence>
<reference evidence="6 7" key="1">
    <citation type="submission" date="2016-07" db="EMBL/GenBank/DDBJ databases">
        <title>Pervasive Adenine N6-methylation of Active Genes in Fungi.</title>
        <authorList>
            <consortium name="DOE Joint Genome Institute"/>
            <person name="Mondo S.J."/>
            <person name="Dannebaum R.O."/>
            <person name="Kuo R.C."/>
            <person name="Labutti K."/>
            <person name="Haridas S."/>
            <person name="Kuo A."/>
            <person name="Salamov A."/>
            <person name="Ahrendt S.R."/>
            <person name="Lipzen A."/>
            <person name="Sullivan W."/>
            <person name="Andreopoulos W.B."/>
            <person name="Clum A."/>
            <person name="Lindquist E."/>
            <person name="Daum C."/>
            <person name="Ramamoorthy G.K."/>
            <person name="Gryganskyi A."/>
            <person name="Culley D."/>
            <person name="Magnuson J.K."/>
            <person name="James T.Y."/>
            <person name="O'Malley M.A."/>
            <person name="Stajich J.E."/>
            <person name="Spatafora J.W."/>
            <person name="Visel A."/>
            <person name="Grigoriev I.V."/>
        </authorList>
    </citation>
    <scope>NUCLEOTIDE SEQUENCE [LARGE SCALE GENOMIC DNA]</scope>
    <source>
        <strain evidence="6 7">CBS 129021</strain>
    </source>
</reference>
<comment type="subcellular location">
    <subcellularLocation>
        <location evidence="1">Membrane</location>
    </subcellularLocation>
</comment>
<organism evidence="6 7">
    <name type="scientific">Pseudomassariella vexata</name>
    <dbReference type="NCBI Taxonomy" id="1141098"/>
    <lineage>
        <taxon>Eukaryota</taxon>
        <taxon>Fungi</taxon>
        <taxon>Dikarya</taxon>
        <taxon>Ascomycota</taxon>
        <taxon>Pezizomycotina</taxon>
        <taxon>Sordariomycetes</taxon>
        <taxon>Xylariomycetidae</taxon>
        <taxon>Amphisphaeriales</taxon>
        <taxon>Pseudomassariaceae</taxon>
        <taxon>Pseudomassariella</taxon>
    </lineage>
</organism>